<feature type="region of interest" description="Disordered" evidence="1">
    <location>
        <begin position="1"/>
        <end position="42"/>
    </location>
</feature>
<reference evidence="2 3" key="1">
    <citation type="submission" date="2019-03" db="EMBL/GenBank/DDBJ databases">
        <title>Single cell metagenomics reveals metabolic interactions within the superorganism composed of flagellate Streblomastix strix and complex community of Bacteroidetes bacteria on its surface.</title>
        <authorList>
            <person name="Treitli S.C."/>
            <person name="Kolisko M."/>
            <person name="Husnik F."/>
            <person name="Keeling P."/>
            <person name="Hampl V."/>
        </authorList>
    </citation>
    <scope>NUCLEOTIDE SEQUENCE [LARGE SCALE GENOMIC DNA]</scope>
    <source>
        <strain evidence="2">ST1C</strain>
    </source>
</reference>
<protein>
    <submittedName>
        <fullName evidence="2">Uncharacterized protein</fullName>
    </submittedName>
</protein>
<evidence type="ECO:0000313" key="2">
    <source>
        <dbReference type="EMBL" id="KAA6367778.1"/>
    </source>
</evidence>
<proteinExistence type="predicted"/>
<dbReference type="EMBL" id="SNRW01017989">
    <property type="protein sequence ID" value="KAA6367778.1"/>
    <property type="molecule type" value="Genomic_DNA"/>
</dbReference>
<accession>A0A5J4UBE6</accession>
<comment type="caution">
    <text evidence="2">The sequence shown here is derived from an EMBL/GenBank/DDBJ whole genome shotgun (WGS) entry which is preliminary data.</text>
</comment>
<gene>
    <name evidence="2" type="ORF">EZS28_036695</name>
</gene>
<sequence length="198" mass="20276">MTPASDANPQSDDTATAGISTDYSRGDHVHPLNIPTSVPISDSASVGVGTSNYYARNDHFDPLNITTSILPQDSASGSVGTANYYARNDHSHPINVETNTSNIPIVNGVGANGTSASDAGDNTRRLRISADGNTLTFNGSVIAGTGAINGASNGSVNYSAGNLILWGVNSTDPIGGFCSNGINICWRARPVTLGSVPP</sequence>
<evidence type="ECO:0000313" key="3">
    <source>
        <dbReference type="Proteomes" id="UP000324800"/>
    </source>
</evidence>
<feature type="compositionally biased region" description="Polar residues" evidence="1">
    <location>
        <begin position="1"/>
        <end position="23"/>
    </location>
</feature>
<dbReference type="AlphaFoldDB" id="A0A5J4UBE6"/>
<evidence type="ECO:0000256" key="1">
    <source>
        <dbReference type="SAM" id="MobiDB-lite"/>
    </source>
</evidence>
<name>A0A5J4UBE6_9EUKA</name>
<organism evidence="2 3">
    <name type="scientific">Streblomastix strix</name>
    <dbReference type="NCBI Taxonomy" id="222440"/>
    <lineage>
        <taxon>Eukaryota</taxon>
        <taxon>Metamonada</taxon>
        <taxon>Preaxostyla</taxon>
        <taxon>Oxymonadida</taxon>
        <taxon>Streblomastigidae</taxon>
        <taxon>Streblomastix</taxon>
    </lineage>
</organism>
<dbReference type="Proteomes" id="UP000324800">
    <property type="component" value="Unassembled WGS sequence"/>
</dbReference>